<dbReference type="Pfam" id="PF19265">
    <property type="entry name" value="DUF5908"/>
    <property type="match status" value="1"/>
</dbReference>
<accession>A0A562U9D7</accession>
<protein>
    <submittedName>
        <fullName evidence="2">Uncharacterized protein</fullName>
    </submittedName>
</protein>
<evidence type="ECO:0000256" key="1">
    <source>
        <dbReference type="SAM" id="MobiDB-lite"/>
    </source>
</evidence>
<dbReference type="RefSeq" id="WP_170227706.1">
    <property type="nucleotide sequence ID" value="NZ_VLLI01000003.1"/>
</dbReference>
<proteinExistence type="predicted"/>
<evidence type="ECO:0000313" key="3">
    <source>
        <dbReference type="Proteomes" id="UP000317010"/>
    </source>
</evidence>
<sequence length="55" mass="5857">MPVEIREIQITAAVQDSGGGKSSGNASASPRGGNEDMIAKCVEQVLEILKEQKER</sequence>
<comment type="caution">
    <text evidence="2">The sequence shown here is derived from an EMBL/GenBank/DDBJ whole genome shotgun (WGS) entry which is preliminary data.</text>
</comment>
<gene>
    <name evidence="2" type="ORF">JN11_01426</name>
</gene>
<evidence type="ECO:0000313" key="2">
    <source>
        <dbReference type="EMBL" id="TWJ02453.1"/>
    </source>
</evidence>
<dbReference type="EMBL" id="VLLI01000003">
    <property type="protein sequence ID" value="TWJ02453.1"/>
    <property type="molecule type" value="Genomic_DNA"/>
</dbReference>
<name>A0A562U9D7_9SPHI</name>
<feature type="region of interest" description="Disordered" evidence="1">
    <location>
        <begin position="12"/>
        <end position="36"/>
    </location>
</feature>
<organism evidence="2 3">
    <name type="scientific">Mucilaginibacter frigoritolerans</name>
    <dbReference type="NCBI Taxonomy" id="652788"/>
    <lineage>
        <taxon>Bacteria</taxon>
        <taxon>Pseudomonadati</taxon>
        <taxon>Bacteroidota</taxon>
        <taxon>Sphingobacteriia</taxon>
        <taxon>Sphingobacteriales</taxon>
        <taxon>Sphingobacteriaceae</taxon>
        <taxon>Mucilaginibacter</taxon>
    </lineage>
</organism>
<dbReference type="AlphaFoldDB" id="A0A562U9D7"/>
<reference evidence="2 3" key="1">
    <citation type="submission" date="2019-07" db="EMBL/GenBank/DDBJ databases">
        <title>Genomic Encyclopedia of Archaeal and Bacterial Type Strains, Phase II (KMG-II): from individual species to whole genera.</title>
        <authorList>
            <person name="Goeker M."/>
        </authorList>
    </citation>
    <scope>NUCLEOTIDE SEQUENCE [LARGE SCALE GENOMIC DNA]</scope>
    <source>
        <strain evidence="2 3">ATCC BAA-1854</strain>
    </source>
</reference>
<keyword evidence="3" id="KW-1185">Reference proteome</keyword>
<dbReference type="InterPro" id="IPR045459">
    <property type="entry name" value="DUF5908"/>
</dbReference>
<dbReference type="Proteomes" id="UP000317010">
    <property type="component" value="Unassembled WGS sequence"/>
</dbReference>